<reference evidence="1" key="1">
    <citation type="journal article" date="2015" name="Nature">
        <title>Complex archaea that bridge the gap between prokaryotes and eukaryotes.</title>
        <authorList>
            <person name="Spang A."/>
            <person name="Saw J.H."/>
            <person name="Jorgensen S.L."/>
            <person name="Zaremba-Niedzwiedzka K."/>
            <person name="Martijn J."/>
            <person name="Lind A.E."/>
            <person name="van Eijk R."/>
            <person name="Schleper C."/>
            <person name="Guy L."/>
            <person name="Ettema T.J."/>
        </authorList>
    </citation>
    <scope>NUCLEOTIDE SEQUENCE</scope>
</reference>
<evidence type="ECO:0000313" key="1">
    <source>
        <dbReference type="EMBL" id="KKM83148.1"/>
    </source>
</evidence>
<sequence>MKRIKWNIGIMIIRIGYLIRKYQKEPLKYSIRWEAGRIILKFGYLLRGEIPMRTWKWNHI</sequence>
<organism evidence="1">
    <name type="scientific">marine sediment metagenome</name>
    <dbReference type="NCBI Taxonomy" id="412755"/>
    <lineage>
        <taxon>unclassified sequences</taxon>
        <taxon>metagenomes</taxon>
        <taxon>ecological metagenomes</taxon>
    </lineage>
</organism>
<name>A0A0F9KMG1_9ZZZZ</name>
<accession>A0A0F9KMG1</accession>
<dbReference type="EMBL" id="LAZR01007758">
    <property type="protein sequence ID" value="KKM83148.1"/>
    <property type="molecule type" value="Genomic_DNA"/>
</dbReference>
<dbReference type="AlphaFoldDB" id="A0A0F9KMG1"/>
<gene>
    <name evidence="1" type="ORF">LCGC14_1312360</name>
</gene>
<comment type="caution">
    <text evidence="1">The sequence shown here is derived from an EMBL/GenBank/DDBJ whole genome shotgun (WGS) entry which is preliminary data.</text>
</comment>
<proteinExistence type="predicted"/>
<protein>
    <submittedName>
        <fullName evidence="1">Uncharacterized protein</fullName>
    </submittedName>
</protein>